<dbReference type="Gene3D" id="2.130.10.10">
    <property type="entry name" value="YVTN repeat-like/Quinoprotein amine dehydrogenase"/>
    <property type="match status" value="1"/>
</dbReference>
<evidence type="ECO:0008006" key="3">
    <source>
        <dbReference type="Google" id="ProtNLM"/>
    </source>
</evidence>
<organism evidence="1 2">
    <name type="scientific">Anas platyrhynchos</name>
    <name type="common">Mallard</name>
    <name type="synonym">Anas boschas</name>
    <dbReference type="NCBI Taxonomy" id="8839"/>
    <lineage>
        <taxon>Eukaryota</taxon>
        <taxon>Metazoa</taxon>
        <taxon>Chordata</taxon>
        <taxon>Craniata</taxon>
        <taxon>Vertebrata</taxon>
        <taxon>Euteleostomi</taxon>
        <taxon>Archelosauria</taxon>
        <taxon>Archosauria</taxon>
        <taxon>Dinosauria</taxon>
        <taxon>Saurischia</taxon>
        <taxon>Theropoda</taxon>
        <taxon>Coelurosauria</taxon>
        <taxon>Aves</taxon>
        <taxon>Neognathae</taxon>
        <taxon>Galloanserae</taxon>
        <taxon>Anseriformes</taxon>
        <taxon>Anatidae</taxon>
        <taxon>Anatinae</taxon>
        <taxon>Anas</taxon>
    </lineage>
</organism>
<dbReference type="Ensembl" id="ENSAPLT00020003256.1">
    <property type="protein sequence ID" value="ENSAPLP00020003038.1"/>
    <property type="gene ID" value="ENSAPLG00020002213.1"/>
</dbReference>
<dbReference type="Proteomes" id="UP000694400">
    <property type="component" value="Chromosome 29"/>
</dbReference>
<dbReference type="InterPro" id="IPR037626">
    <property type="entry name" value="NUP37"/>
</dbReference>
<reference evidence="1" key="3">
    <citation type="submission" date="2025-09" db="UniProtKB">
        <authorList>
            <consortium name="Ensembl"/>
        </authorList>
    </citation>
    <scope>IDENTIFICATION</scope>
</reference>
<name>A0A8B9QW57_ANAPL</name>
<dbReference type="PANTHER" id="PTHR22806">
    <property type="entry name" value="NUCLEOPORIN NUP37 P37 -RELATED"/>
    <property type="match status" value="1"/>
</dbReference>
<accession>A0A8B9QW57</accession>
<reference evidence="1" key="1">
    <citation type="submission" date="2019-08" db="EMBL/GenBank/DDBJ databases">
        <title>Three high-quality genomes provides insights into domestication of ducks.</title>
        <authorList>
            <person name="Hou Z.C."/>
            <person name="Zhu F."/>
            <person name="Yin Z.T."/>
            <person name="Zhang F."/>
        </authorList>
    </citation>
    <scope>NUCLEOTIDE SEQUENCE [LARGE SCALE GENOMIC DNA]</scope>
</reference>
<protein>
    <recommendedName>
        <fullName evidence="3">Nucleoporin Nup37</fullName>
    </recommendedName>
</protein>
<dbReference type="GO" id="GO:0031080">
    <property type="term" value="C:nuclear pore outer ring"/>
    <property type="evidence" value="ECO:0007669"/>
    <property type="project" value="InterPro"/>
</dbReference>
<dbReference type="InterPro" id="IPR015943">
    <property type="entry name" value="WD40/YVTN_repeat-like_dom_sf"/>
</dbReference>
<reference evidence="1" key="2">
    <citation type="submission" date="2025-08" db="UniProtKB">
        <authorList>
            <consortium name="Ensembl"/>
        </authorList>
    </citation>
    <scope>IDENTIFICATION</scope>
</reference>
<dbReference type="PANTHER" id="PTHR22806:SF0">
    <property type="entry name" value="NUCLEOPORIN NUP37"/>
    <property type="match status" value="1"/>
</dbReference>
<proteinExistence type="predicted"/>
<dbReference type="AlphaFoldDB" id="A0A8B9QW57"/>
<sequence length="280" mass="30518">MKQESTRNAAYTVDCEDYVHVIKFNPFNSGGACSLIAYGGNNYVVAGTHRFQTLRTFCHGISVDAIARSPETRLDALPPQIRFCTAASDRKLRLFTSDLQDKNEYKTFDGHSDYINDLVFSPKEGQEVASVSDDHTCTYAFFIQLLESIQRKATKMVKGPDGKTGGTAEDPWFVELRAEQAWGGGPHGGLQLPHEGSGGAGAELCSLGTVTGPEGTAWSWDRGGSGWVLGKVSAPRGWSGTGTGSPRQWSWHQACWSSSVCIMLSDTWSDFYIVLCGVRN</sequence>
<evidence type="ECO:0000313" key="2">
    <source>
        <dbReference type="Proteomes" id="UP000694400"/>
    </source>
</evidence>
<evidence type="ECO:0000313" key="1">
    <source>
        <dbReference type="Ensembl" id="ENSAPLP00020003038.1"/>
    </source>
</evidence>
<dbReference type="SUPFAM" id="SSF50978">
    <property type="entry name" value="WD40 repeat-like"/>
    <property type="match status" value="1"/>
</dbReference>
<dbReference type="InterPro" id="IPR036322">
    <property type="entry name" value="WD40_repeat_dom_sf"/>
</dbReference>